<dbReference type="Proteomes" id="UP000248714">
    <property type="component" value="Unassembled WGS sequence"/>
</dbReference>
<evidence type="ECO:0000313" key="3">
    <source>
        <dbReference type="Proteomes" id="UP000248714"/>
    </source>
</evidence>
<feature type="region of interest" description="Disordered" evidence="1">
    <location>
        <begin position="1"/>
        <end position="43"/>
    </location>
</feature>
<keyword evidence="3" id="KW-1185">Reference proteome</keyword>
<feature type="compositionally biased region" description="Basic and acidic residues" evidence="1">
    <location>
        <begin position="32"/>
        <end position="43"/>
    </location>
</feature>
<reference evidence="2 3" key="1">
    <citation type="submission" date="2018-06" db="EMBL/GenBank/DDBJ databases">
        <title>Genomic Encyclopedia of Type Strains, Phase IV (KMG-IV): sequencing the most valuable type-strain genomes for metagenomic binning, comparative biology and taxonomic classification.</title>
        <authorList>
            <person name="Goeker M."/>
        </authorList>
    </citation>
    <scope>NUCLEOTIDE SEQUENCE [LARGE SCALE GENOMIC DNA]</scope>
    <source>
        <strain evidence="2 3">DSM 45479</strain>
    </source>
</reference>
<comment type="caution">
    <text evidence="2">The sequence shown here is derived from an EMBL/GenBank/DDBJ whole genome shotgun (WGS) entry which is preliminary data.</text>
</comment>
<dbReference type="RefSeq" id="WP_267899882.1">
    <property type="nucleotide sequence ID" value="NZ_QLTT01000005.1"/>
</dbReference>
<organism evidence="2 3">
    <name type="scientific">Lentzea atacamensis</name>
    <dbReference type="NCBI Taxonomy" id="531938"/>
    <lineage>
        <taxon>Bacteria</taxon>
        <taxon>Bacillati</taxon>
        <taxon>Actinomycetota</taxon>
        <taxon>Actinomycetes</taxon>
        <taxon>Pseudonocardiales</taxon>
        <taxon>Pseudonocardiaceae</taxon>
        <taxon>Lentzea</taxon>
    </lineage>
</organism>
<evidence type="ECO:0000313" key="2">
    <source>
        <dbReference type="EMBL" id="RAS64772.1"/>
    </source>
</evidence>
<protein>
    <submittedName>
        <fullName evidence="2">Uncharacterized protein</fullName>
    </submittedName>
</protein>
<evidence type="ECO:0000256" key="1">
    <source>
        <dbReference type="SAM" id="MobiDB-lite"/>
    </source>
</evidence>
<accession>A0ABX9E5X4</accession>
<gene>
    <name evidence="2" type="ORF">C8D87_105265</name>
</gene>
<proteinExistence type="predicted"/>
<name>A0ABX9E5X4_9PSEU</name>
<dbReference type="EMBL" id="QLTT01000005">
    <property type="protein sequence ID" value="RAS64772.1"/>
    <property type="molecule type" value="Genomic_DNA"/>
</dbReference>
<sequence length="43" mass="4798">MPLLARHLPDSKADMMLRGLEQEPDGGGAKEQLLRQRAAERNP</sequence>